<feature type="domain" description="Fe/B12 periplasmic-binding" evidence="6">
    <location>
        <begin position="63"/>
        <end position="334"/>
    </location>
</feature>
<dbReference type="CDD" id="cd01146">
    <property type="entry name" value="FhuD"/>
    <property type="match status" value="1"/>
</dbReference>
<gene>
    <name evidence="7" type="ORF">BCL65_11360</name>
</gene>
<dbReference type="PROSITE" id="PS50983">
    <property type="entry name" value="FE_B12_PBP"/>
    <property type="match status" value="1"/>
</dbReference>
<keyword evidence="4 5" id="KW-0732">Signal</keyword>
<proteinExistence type="inferred from homology"/>
<feature type="signal peptide" evidence="5">
    <location>
        <begin position="1"/>
        <end position="21"/>
    </location>
</feature>
<organism evidence="7 8">
    <name type="scientific">Isoptericola halotolerans</name>
    <dbReference type="NCBI Taxonomy" id="300560"/>
    <lineage>
        <taxon>Bacteria</taxon>
        <taxon>Bacillati</taxon>
        <taxon>Actinomycetota</taxon>
        <taxon>Actinomycetes</taxon>
        <taxon>Micrococcales</taxon>
        <taxon>Promicromonosporaceae</taxon>
        <taxon>Isoptericola</taxon>
    </lineage>
</organism>
<dbReference type="InterPro" id="IPR051313">
    <property type="entry name" value="Bact_iron-sidero_bind"/>
</dbReference>
<dbReference type="RefSeq" id="WP_106269583.1">
    <property type="nucleotide sequence ID" value="NZ_PVTX01000013.1"/>
</dbReference>
<feature type="chain" id="PRO_5047505948" evidence="5">
    <location>
        <begin position="22"/>
        <end position="334"/>
    </location>
</feature>
<comment type="subcellular location">
    <subcellularLocation>
        <location evidence="1">Cell envelope</location>
    </subcellularLocation>
</comment>
<accession>A0ABX5E9Y5</accession>
<dbReference type="SUPFAM" id="SSF53807">
    <property type="entry name" value="Helical backbone' metal receptor"/>
    <property type="match status" value="1"/>
</dbReference>
<evidence type="ECO:0000313" key="7">
    <source>
        <dbReference type="EMBL" id="PRZ03559.1"/>
    </source>
</evidence>
<reference evidence="7 8" key="1">
    <citation type="submission" date="2018-03" db="EMBL/GenBank/DDBJ databases">
        <title>Comparative analysis of microorganisms from saline springs in Andes Mountain Range, Colombia.</title>
        <authorList>
            <person name="Rubin E."/>
        </authorList>
    </citation>
    <scope>NUCLEOTIDE SEQUENCE [LARGE SCALE GENOMIC DNA]</scope>
    <source>
        <strain evidence="7 8">CG 23</strain>
    </source>
</reference>
<keyword evidence="8" id="KW-1185">Reference proteome</keyword>
<evidence type="ECO:0000256" key="3">
    <source>
        <dbReference type="ARBA" id="ARBA00022448"/>
    </source>
</evidence>
<dbReference type="PROSITE" id="PS51257">
    <property type="entry name" value="PROKAR_LIPOPROTEIN"/>
    <property type="match status" value="1"/>
</dbReference>
<evidence type="ECO:0000313" key="8">
    <source>
        <dbReference type="Proteomes" id="UP000239895"/>
    </source>
</evidence>
<evidence type="ECO:0000256" key="2">
    <source>
        <dbReference type="ARBA" id="ARBA00008814"/>
    </source>
</evidence>
<dbReference type="PANTHER" id="PTHR30532">
    <property type="entry name" value="IRON III DICITRATE-BINDING PERIPLASMIC PROTEIN"/>
    <property type="match status" value="1"/>
</dbReference>
<dbReference type="Gene3D" id="3.40.50.1980">
    <property type="entry name" value="Nitrogenase molybdenum iron protein domain"/>
    <property type="match status" value="2"/>
</dbReference>
<evidence type="ECO:0000259" key="6">
    <source>
        <dbReference type="PROSITE" id="PS50983"/>
    </source>
</evidence>
<dbReference type="Proteomes" id="UP000239895">
    <property type="component" value="Unassembled WGS sequence"/>
</dbReference>
<protein>
    <submittedName>
        <fullName evidence="7">Iron complex transport system substrate-binding protein</fullName>
    </submittedName>
</protein>
<keyword evidence="3" id="KW-0813">Transport</keyword>
<comment type="caution">
    <text evidence="7">The sequence shown here is derived from an EMBL/GenBank/DDBJ whole genome shotgun (WGS) entry which is preliminary data.</text>
</comment>
<name>A0ABX5E9Y5_9MICO</name>
<evidence type="ECO:0000256" key="5">
    <source>
        <dbReference type="SAM" id="SignalP"/>
    </source>
</evidence>
<dbReference type="EMBL" id="PVTX01000013">
    <property type="protein sequence ID" value="PRZ03559.1"/>
    <property type="molecule type" value="Genomic_DNA"/>
</dbReference>
<dbReference type="PANTHER" id="PTHR30532:SF1">
    <property type="entry name" value="IRON(3+)-HYDROXAMATE-BINDING PROTEIN FHUD"/>
    <property type="match status" value="1"/>
</dbReference>
<dbReference type="Pfam" id="PF01497">
    <property type="entry name" value="Peripla_BP_2"/>
    <property type="match status" value="1"/>
</dbReference>
<sequence length="334" mass="34882">MRTARALVAALAVGLTLTACGTTDEAADAPSEADAAETVEAQPVTVTDARGQEVTLPDGPAERVVALEWNQAEMVTTLGVDLVGMSDPAGYESWVGTGAPLRTEPEDVGVRQEPSIEAVADLEPDLIIGASGSVPEEAMEQMERIAPVVVMGSADVADPLGAVRDEFTTVATLLGKETQAEEVLTELDQTLTDNAEKIDAAGLAGAPVVLTSPYAEGANLTIRMHGPRTAVQTVAAEMGLAAAWEDPGDDAFGLSYTDLEGLTELSEDTRFLYWGNDGDEQDVVEAEMAGNPLWDGLPFVEDGQVHRAAVGIWAYGGPASMIAWSDDLVQTLGA</sequence>
<comment type="similarity">
    <text evidence="2">Belongs to the bacterial solute-binding protein 8 family.</text>
</comment>
<evidence type="ECO:0000256" key="4">
    <source>
        <dbReference type="ARBA" id="ARBA00022729"/>
    </source>
</evidence>
<evidence type="ECO:0000256" key="1">
    <source>
        <dbReference type="ARBA" id="ARBA00004196"/>
    </source>
</evidence>
<dbReference type="InterPro" id="IPR002491">
    <property type="entry name" value="ABC_transptr_periplasmic_BD"/>
</dbReference>